<evidence type="ECO:0000313" key="3">
    <source>
        <dbReference type="EMBL" id="MPR31447.1"/>
    </source>
</evidence>
<dbReference type="AlphaFoldDB" id="A0A5N7MWW8"/>
<evidence type="ECO:0000256" key="1">
    <source>
        <dbReference type="SAM" id="MobiDB-lite"/>
    </source>
</evidence>
<feature type="region of interest" description="Disordered" evidence="1">
    <location>
        <begin position="45"/>
        <end position="82"/>
    </location>
</feature>
<feature type="domain" description="Transposase IS66 central" evidence="2">
    <location>
        <begin position="353"/>
        <end position="477"/>
    </location>
</feature>
<evidence type="ECO:0000313" key="4">
    <source>
        <dbReference type="Proteomes" id="UP000403266"/>
    </source>
</evidence>
<dbReference type="EMBL" id="VOSK01000697">
    <property type="protein sequence ID" value="MPR31447.1"/>
    <property type="molecule type" value="Genomic_DNA"/>
</dbReference>
<dbReference type="Proteomes" id="UP000403266">
    <property type="component" value="Unassembled WGS sequence"/>
</dbReference>
<proteinExistence type="predicted"/>
<dbReference type="InterPro" id="IPR004291">
    <property type="entry name" value="Transposase_IS66_central"/>
</dbReference>
<name>A0A5N7MWW8_9HYPH</name>
<protein>
    <submittedName>
        <fullName evidence="3">Transposase</fullName>
    </submittedName>
</protein>
<dbReference type="Pfam" id="PF03050">
    <property type="entry name" value="DDE_Tnp_IS66"/>
    <property type="match status" value="1"/>
</dbReference>
<comment type="caution">
    <text evidence="3">The sequence shown here is derived from an EMBL/GenBank/DDBJ whole genome shotgun (WGS) entry which is preliminary data.</text>
</comment>
<evidence type="ECO:0000259" key="2">
    <source>
        <dbReference type="Pfam" id="PF03050"/>
    </source>
</evidence>
<reference evidence="3 4" key="1">
    <citation type="journal article" date="2019" name="Syst. Appl. Microbiol.">
        <title>Microvirga tunisiensis sp. nov., a root nodule symbiotic bacterium isolated from Lupinus micranthus and L. luteus grown in Northern Tunisia.</title>
        <authorList>
            <person name="Msaddak A."/>
            <person name="Rejili M."/>
            <person name="Duran D."/>
            <person name="Mars M."/>
            <person name="Palacios J.M."/>
            <person name="Ruiz-Argueso T."/>
            <person name="Rey L."/>
            <person name="Imperial J."/>
        </authorList>
    </citation>
    <scope>NUCLEOTIDE SEQUENCE [LARGE SCALE GENOMIC DNA]</scope>
    <source>
        <strain evidence="3 4">Lmie10</strain>
    </source>
</reference>
<accession>A0A5N7MWW8</accession>
<dbReference type="OrthoDB" id="7773346at2"/>
<dbReference type="RefSeq" id="WP_152718598.1">
    <property type="nucleotide sequence ID" value="NZ_VOSK01000697.1"/>
</dbReference>
<dbReference type="PANTHER" id="PTHR33678:SF1">
    <property type="entry name" value="BLL1576 PROTEIN"/>
    <property type="match status" value="1"/>
</dbReference>
<organism evidence="3 4">
    <name type="scientific">Microvirga tunisiensis</name>
    <dbReference type="NCBI Taxonomy" id="2108360"/>
    <lineage>
        <taxon>Bacteria</taxon>
        <taxon>Pseudomonadati</taxon>
        <taxon>Pseudomonadota</taxon>
        <taxon>Alphaproteobacteria</taxon>
        <taxon>Hyphomicrobiales</taxon>
        <taxon>Methylobacteriaceae</taxon>
        <taxon>Microvirga</taxon>
    </lineage>
</organism>
<keyword evidence="4" id="KW-1185">Reference proteome</keyword>
<gene>
    <name evidence="3" type="ORF">FS320_42975</name>
</gene>
<dbReference type="InterPro" id="IPR052344">
    <property type="entry name" value="Transposase-related"/>
</dbReference>
<feature type="compositionally biased region" description="Polar residues" evidence="1">
    <location>
        <begin position="59"/>
        <end position="69"/>
    </location>
</feature>
<sequence length="528" mass="59607">MSPAPDLDGLSNADLKRLVLELLGRVAELERLAAAQREEIARLKNLKGRPTIKPRTPSGMDTHTPSPGSSRKPGRRGPKASQITIHEERVMRAAVPAGSRFKGYEDFLVQDLIVRSHGIRIRRERWLTPDGRTLVAPLPDGIVGHFGPDLHRYVLALYHQGQLTIARLVEHLTLLGVLISKRQVVRLLSDASGLFRDEAMAVLRAGLRSARWISVDDTGARHQGRNGTCTQIGNDHFTWFGTTASKSRLNFLELLRAGHTDYVINADALAYLRRRALPQPLIARLAQASETDFRDAPAWQRHLEQVAMPSRPDTLDPVRLATEGAVWGSIKAHGLLPNTVIVSDDAGQFEVGEHALCWVHAERLIHQLDTFTDHQRAAQKRMRRLVWWFYRDLKLYRQAPTRRRRTQLRARFDRIFTRRTGFATLDRLLRRLRANKAELLRVLERPEIPLHTNGSENDIRAQVIRRKISAGTRSDTGRDCRDAFLGLSKTCRKLGVSFWSYLGDRLGIADAPAVPRLADLVSDRCSLA</sequence>
<dbReference type="PANTHER" id="PTHR33678">
    <property type="entry name" value="BLL1576 PROTEIN"/>
    <property type="match status" value="1"/>
</dbReference>